<dbReference type="SUPFAM" id="SSF46785">
    <property type="entry name" value="Winged helix' DNA-binding domain"/>
    <property type="match status" value="1"/>
</dbReference>
<organism evidence="6 7">
    <name type="scientific">Yersinia kristensenii</name>
    <dbReference type="NCBI Taxonomy" id="28152"/>
    <lineage>
        <taxon>Bacteria</taxon>
        <taxon>Pseudomonadati</taxon>
        <taxon>Pseudomonadota</taxon>
        <taxon>Gammaproteobacteria</taxon>
        <taxon>Enterobacterales</taxon>
        <taxon>Yersiniaceae</taxon>
        <taxon>Yersinia</taxon>
    </lineage>
</organism>
<dbReference type="InterPro" id="IPR036390">
    <property type="entry name" value="WH_DNA-bd_sf"/>
</dbReference>
<dbReference type="RefSeq" id="WP_004393094.1">
    <property type="nucleotide sequence ID" value="NZ_CABHXR010000056.1"/>
</dbReference>
<dbReference type="PROSITE" id="PS51077">
    <property type="entry name" value="HTH_ICLR"/>
    <property type="match status" value="1"/>
</dbReference>
<evidence type="ECO:0000259" key="4">
    <source>
        <dbReference type="PROSITE" id="PS51077"/>
    </source>
</evidence>
<dbReference type="PANTHER" id="PTHR30136">
    <property type="entry name" value="HELIX-TURN-HELIX TRANSCRIPTIONAL REGULATOR, ICLR FAMILY"/>
    <property type="match status" value="1"/>
</dbReference>
<sequence>MEKSYKEYKAPALSRGLQVLQYLAGCEEPKTMVQLVNELSLSFNQLYRIIYCLQEEGFLRQDLKKRYHLTDKIQFQNAHDHIQRFAQSPICRQLLHDFTWHTNQPCHIASLKNDEFIVIAHAAPEFSPGIGARDGASLNVTKSSSALLYLALASSPNVLQLMRNHLLPLEQRADLLSQLLNIKKQGYCAVKHDRIIGLTSVSYPIFDQDNYAEAVITCPYFDHVHGDYEEVKNKLQLLSISLTDSYSNSY</sequence>
<feature type="domain" description="HTH iclR-type" evidence="4">
    <location>
        <begin position="10"/>
        <end position="71"/>
    </location>
</feature>
<dbReference type="GeneID" id="61905756"/>
<dbReference type="AlphaFoldDB" id="A0A0T9L2W6"/>
<dbReference type="OrthoDB" id="9807558at2"/>
<evidence type="ECO:0000313" key="6">
    <source>
        <dbReference type="EMBL" id="CNE53181.1"/>
    </source>
</evidence>
<evidence type="ECO:0000256" key="1">
    <source>
        <dbReference type="ARBA" id="ARBA00023015"/>
    </source>
</evidence>
<evidence type="ECO:0000256" key="3">
    <source>
        <dbReference type="ARBA" id="ARBA00023163"/>
    </source>
</evidence>
<reference evidence="6 7" key="1">
    <citation type="submission" date="2015-03" db="EMBL/GenBank/DDBJ databases">
        <authorList>
            <person name="Murphy D."/>
        </authorList>
    </citation>
    <scope>NUCLEOTIDE SEQUENCE [LARGE SCALE GENOMIC DNA]</scope>
    <source>
        <strain evidence="6 7">FCF326</strain>
    </source>
</reference>
<dbReference type="EMBL" id="CPYI01000004">
    <property type="protein sequence ID" value="CNE53181.1"/>
    <property type="molecule type" value="Genomic_DNA"/>
</dbReference>
<keyword evidence="3" id="KW-0804">Transcription</keyword>
<name>A0A0T9L2W6_YERKR</name>
<dbReference type="InterPro" id="IPR036388">
    <property type="entry name" value="WH-like_DNA-bd_sf"/>
</dbReference>
<dbReference type="Gene3D" id="1.10.10.10">
    <property type="entry name" value="Winged helix-like DNA-binding domain superfamily/Winged helix DNA-binding domain"/>
    <property type="match status" value="1"/>
</dbReference>
<dbReference type="InterPro" id="IPR029016">
    <property type="entry name" value="GAF-like_dom_sf"/>
</dbReference>
<dbReference type="Pfam" id="PF09339">
    <property type="entry name" value="HTH_IclR"/>
    <property type="match status" value="1"/>
</dbReference>
<dbReference type="Gene3D" id="3.30.450.40">
    <property type="match status" value="1"/>
</dbReference>
<dbReference type="Proteomes" id="UP000045824">
    <property type="component" value="Unassembled WGS sequence"/>
</dbReference>
<accession>A0A0T9L2W6</accession>
<dbReference type="PANTHER" id="PTHR30136:SF7">
    <property type="entry name" value="HTH-TYPE TRANSCRIPTIONAL REGULATOR KDGR-RELATED"/>
    <property type="match status" value="1"/>
</dbReference>
<dbReference type="InterPro" id="IPR005471">
    <property type="entry name" value="Tscrpt_reg_IclR_N"/>
</dbReference>
<dbReference type="GO" id="GO:0003700">
    <property type="term" value="F:DNA-binding transcription factor activity"/>
    <property type="evidence" value="ECO:0007669"/>
    <property type="project" value="TreeGrafter"/>
</dbReference>
<dbReference type="SMART" id="SM00346">
    <property type="entry name" value="HTH_ICLR"/>
    <property type="match status" value="1"/>
</dbReference>
<protein>
    <submittedName>
        <fullName evidence="6">DNA-binding transcriptional activator MhpR</fullName>
    </submittedName>
</protein>
<dbReference type="PROSITE" id="PS51078">
    <property type="entry name" value="ICLR_ED"/>
    <property type="match status" value="1"/>
</dbReference>
<keyword evidence="2 6" id="KW-0238">DNA-binding</keyword>
<gene>
    <name evidence="6" type="ORF">ERS008491_01539</name>
</gene>
<evidence type="ECO:0000313" key="7">
    <source>
        <dbReference type="Proteomes" id="UP000045824"/>
    </source>
</evidence>
<feature type="domain" description="IclR-ED" evidence="5">
    <location>
        <begin position="73"/>
        <end position="250"/>
    </location>
</feature>
<dbReference type="SUPFAM" id="SSF55781">
    <property type="entry name" value="GAF domain-like"/>
    <property type="match status" value="1"/>
</dbReference>
<dbReference type="InterPro" id="IPR050707">
    <property type="entry name" value="HTH_MetabolicPath_Reg"/>
</dbReference>
<dbReference type="Pfam" id="PF01614">
    <property type="entry name" value="IclR_C"/>
    <property type="match status" value="1"/>
</dbReference>
<evidence type="ECO:0000259" key="5">
    <source>
        <dbReference type="PROSITE" id="PS51078"/>
    </source>
</evidence>
<dbReference type="GO" id="GO:0003677">
    <property type="term" value="F:DNA binding"/>
    <property type="evidence" value="ECO:0007669"/>
    <property type="project" value="UniProtKB-KW"/>
</dbReference>
<dbReference type="GO" id="GO:0045892">
    <property type="term" value="P:negative regulation of DNA-templated transcription"/>
    <property type="evidence" value="ECO:0007669"/>
    <property type="project" value="TreeGrafter"/>
</dbReference>
<dbReference type="InterPro" id="IPR014757">
    <property type="entry name" value="Tscrpt_reg_IclR_C"/>
</dbReference>
<evidence type="ECO:0000256" key="2">
    <source>
        <dbReference type="ARBA" id="ARBA00023125"/>
    </source>
</evidence>
<keyword evidence="1" id="KW-0805">Transcription regulation</keyword>
<proteinExistence type="predicted"/>